<dbReference type="GO" id="GO:0004519">
    <property type="term" value="F:endonuclease activity"/>
    <property type="evidence" value="ECO:0007669"/>
    <property type="project" value="InterPro"/>
</dbReference>
<dbReference type="InterPro" id="IPR004860">
    <property type="entry name" value="LAGLIDADG_dom"/>
</dbReference>
<dbReference type="RefSeq" id="YP_009519118.1">
    <property type="nucleotide sequence ID" value="NC_039523.1"/>
</dbReference>
<sequence>MLNINLKKKKFTQISLSESCKAILLGSLLGDGSLKIYKPYKNARFWIRHSINQQQYWIWKTKQLDEIKTKKSHQIEKPSGYSKNKKLLFQSAAKPQLTEIYNITYKKNSLQIKRRWLNFLTPLSLVIWWLDDGSIINDGKRGVLCTDGFPKTQIQILKRYLFVVWEIETHIGTLNRTYNGQKKQYFRLYINNTSLKKLFRLIMPFTPIDSIPSMLYKYCLLYKDTELQERWISEMISGFSNFPENKIRDVILLRKKQLKNFRK</sequence>
<feature type="domain" description="Homing endonuclease LAGLIDADG" evidence="1">
    <location>
        <begin position="22"/>
        <end position="198"/>
    </location>
</feature>
<reference evidence="2" key="2">
    <citation type="journal article" date="2019" name="Mol. Phylogenet. Evol.">
        <title>Reassessment of the classification of bryopsidales (chlorophyta) based on chloroplast phylogenomic analyses.</title>
        <authorList>
            <person name="Cremen M.C."/>
            <person name="Leliaert F."/>
            <person name="West J."/>
            <person name="Lam D.W."/>
            <person name="Shimada S."/>
            <person name="Lopez-Bautista J.M."/>
            <person name="Verbruggen H."/>
        </authorList>
    </citation>
    <scope>NUCLEOTIDE SEQUENCE</scope>
</reference>
<dbReference type="GeneID" id="38278987"/>
<reference evidence="2" key="1">
    <citation type="submission" date="2018-07" db="EMBL/GenBank/DDBJ databases">
        <authorList>
            <person name="Quirk P.G."/>
            <person name="Krulwich T.A."/>
        </authorList>
    </citation>
    <scope>NUCLEOTIDE SEQUENCE</scope>
</reference>
<evidence type="ECO:0000313" key="2">
    <source>
        <dbReference type="EMBL" id="AYC65087.1"/>
    </source>
</evidence>
<dbReference type="SUPFAM" id="SSF55608">
    <property type="entry name" value="Homing endonucleases"/>
    <property type="match status" value="1"/>
</dbReference>
<dbReference type="InterPro" id="IPR027434">
    <property type="entry name" value="Homing_endonucl"/>
</dbReference>
<accession>A0A386B067</accession>
<dbReference type="Gene3D" id="3.10.28.10">
    <property type="entry name" value="Homing endonucleases"/>
    <property type="match status" value="2"/>
</dbReference>
<geneLocation type="chloroplast" evidence="2"/>
<protein>
    <recommendedName>
        <fullName evidence="1">Homing endonuclease LAGLIDADG domain-containing protein</fullName>
    </recommendedName>
</protein>
<keyword evidence="2" id="KW-0150">Chloroplast</keyword>
<dbReference type="EMBL" id="MH591106">
    <property type="protein sequence ID" value="AYC65087.1"/>
    <property type="molecule type" value="Genomic_DNA"/>
</dbReference>
<gene>
    <name evidence="2" type="primary">orf263</name>
</gene>
<evidence type="ECO:0000259" key="1">
    <source>
        <dbReference type="Pfam" id="PF03161"/>
    </source>
</evidence>
<organism evidence="2">
    <name type="scientific">Caulerpa verticillata</name>
    <dbReference type="NCBI Taxonomy" id="177082"/>
    <lineage>
        <taxon>Eukaryota</taxon>
        <taxon>Viridiplantae</taxon>
        <taxon>Chlorophyta</taxon>
        <taxon>core chlorophytes</taxon>
        <taxon>Ulvophyceae</taxon>
        <taxon>TCBD clade</taxon>
        <taxon>Bryopsidales</taxon>
        <taxon>Halimedineae</taxon>
        <taxon>Caulerpaceae</taxon>
        <taxon>Caulerpa</taxon>
    </lineage>
</organism>
<dbReference type="AlphaFoldDB" id="A0A386B067"/>
<proteinExistence type="predicted"/>
<dbReference type="Pfam" id="PF03161">
    <property type="entry name" value="LAGLIDADG_2"/>
    <property type="match status" value="1"/>
</dbReference>
<name>A0A386B067_9CHLO</name>
<keyword evidence="2" id="KW-0934">Plastid</keyword>